<dbReference type="InterPro" id="IPR045254">
    <property type="entry name" value="Nit1/2_C-N_Hydrolase"/>
</dbReference>
<dbReference type="PROSITE" id="PS01227">
    <property type="entry name" value="UPF0012"/>
    <property type="match status" value="1"/>
</dbReference>
<dbReference type="Proteomes" id="UP000179344">
    <property type="component" value="Unassembled WGS sequence"/>
</dbReference>
<dbReference type="Pfam" id="PF00795">
    <property type="entry name" value="CN_hydrolase"/>
    <property type="match status" value="1"/>
</dbReference>
<dbReference type="InterPro" id="IPR001110">
    <property type="entry name" value="UPF0012_CS"/>
</dbReference>
<name>A0A1F6TI46_9PROT</name>
<accession>A0A1F6TI46</accession>
<evidence type="ECO:0000313" key="5">
    <source>
        <dbReference type="Proteomes" id="UP000179344"/>
    </source>
</evidence>
<keyword evidence="2" id="KW-0378">Hydrolase</keyword>
<dbReference type="GO" id="GO:0016746">
    <property type="term" value="F:acyltransferase activity"/>
    <property type="evidence" value="ECO:0007669"/>
    <property type="project" value="UniProtKB-KW"/>
</dbReference>
<dbReference type="Gene3D" id="3.60.110.10">
    <property type="entry name" value="Carbon-nitrogen hydrolase"/>
    <property type="match status" value="1"/>
</dbReference>
<dbReference type="SUPFAM" id="SSF56317">
    <property type="entry name" value="Carbon-nitrogen hydrolase"/>
    <property type="match status" value="1"/>
</dbReference>
<dbReference type="AlphaFoldDB" id="A0A1F6TI46"/>
<keyword evidence="4" id="KW-0012">Acyltransferase</keyword>
<gene>
    <name evidence="4" type="ORF">A2V92_06465</name>
</gene>
<organism evidence="4 5">
    <name type="scientific">Candidatus Muproteobacteria bacterium RBG_16_65_31</name>
    <dbReference type="NCBI Taxonomy" id="1817759"/>
    <lineage>
        <taxon>Bacteria</taxon>
        <taxon>Pseudomonadati</taxon>
        <taxon>Pseudomonadota</taxon>
        <taxon>Candidatus Muproteobacteria</taxon>
    </lineage>
</organism>
<feature type="domain" description="CN hydrolase" evidence="3">
    <location>
        <begin position="2"/>
        <end position="250"/>
    </location>
</feature>
<dbReference type="GO" id="GO:0016811">
    <property type="term" value="F:hydrolase activity, acting on carbon-nitrogen (but not peptide) bonds, in linear amides"/>
    <property type="evidence" value="ECO:0007669"/>
    <property type="project" value="InterPro"/>
</dbReference>
<evidence type="ECO:0000256" key="2">
    <source>
        <dbReference type="ARBA" id="ARBA00022801"/>
    </source>
</evidence>
<sequence>MTQVAAIQMVSGVEIPANLTEAARLIAQAAERGAKLIVLPENFAVMPHRETDRLALAEADGAGPIQDFLSEQARRYRTWLVGGTIPLRGASPTRVRAACLLYDDRGACVARYDKMHLFDVQLGNGEQYRESASFEPGDRAVVADTPYGRLGLGVCYDLRFPELFRALLDEGAELIALPSAFTATTGKAHWEVLVRARAIENLAYVIAAGQGGSHENGRATHGDSMIVSPWGEVLARLPQGAGVVIADCDRARLAQVRASLPSIQHRRIR</sequence>
<evidence type="ECO:0000313" key="4">
    <source>
        <dbReference type="EMBL" id="OGI44759.1"/>
    </source>
</evidence>
<reference evidence="4 5" key="1">
    <citation type="journal article" date="2016" name="Nat. Commun.">
        <title>Thousands of microbial genomes shed light on interconnected biogeochemical processes in an aquifer system.</title>
        <authorList>
            <person name="Anantharaman K."/>
            <person name="Brown C.T."/>
            <person name="Hug L.A."/>
            <person name="Sharon I."/>
            <person name="Castelle C.J."/>
            <person name="Probst A.J."/>
            <person name="Thomas B.C."/>
            <person name="Singh A."/>
            <person name="Wilkins M.J."/>
            <person name="Karaoz U."/>
            <person name="Brodie E.L."/>
            <person name="Williams K.H."/>
            <person name="Hubbard S.S."/>
            <person name="Banfield J.F."/>
        </authorList>
    </citation>
    <scope>NUCLEOTIDE SEQUENCE [LARGE SCALE GENOMIC DNA]</scope>
</reference>
<dbReference type="CDD" id="cd07572">
    <property type="entry name" value="nit"/>
    <property type="match status" value="1"/>
</dbReference>
<dbReference type="PROSITE" id="PS50263">
    <property type="entry name" value="CN_HYDROLASE"/>
    <property type="match status" value="1"/>
</dbReference>
<comment type="similarity">
    <text evidence="1">Belongs to the carbon-nitrogen hydrolase superfamily. NIT1/NIT2 family.</text>
</comment>
<dbReference type="InterPro" id="IPR036526">
    <property type="entry name" value="C-N_Hydrolase_sf"/>
</dbReference>
<evidence type="ECO:0000259" key="3">
    <source>
        <dbReference type="PROSITE" id="PS50263"/>
    </source>
</evidence>
<dbReference type="EMBL" id="MFST01000036">
    <property type="protein sequence ID" value="OGI44759.1"/>
    <property type="molecule type" value="Genomic_DNA"/>
</dbReference>
<dbReference type="InterPro" id="IPR003010">
    <property type="entry name" value="C-N_Hydrolase"/>
</dbReference>
<evidence type="ECO:0000256" key="1">
    <source>
        <dbReference type="ARBA" id="ARBA00010613"/>
    </source>
</evidence>
<keyword evidence="4" id="KW-0808">Transferase</keyword>
<dbReference type="PANTHER" id="PTHR23088:SF27">
    <property type="entry name" value="DEAMINATED GLUTATHIONE AMIDASE"/>
    <property type="match status" value="1"/>
</dbReference>
<proteinExistence type="inferred from homology"/>
<dbReference type="PANTHER" id="PTHR23088">
    <property type="entry name" value="NITRILASE-RELATED"/>
    <property type="match status" value="1"/>
</dbReference>
<protein>
    <submittedName>
        <fullName evidence="4">Acyltransferase</fullName>
    </submittedName>
</protein>
<comment type="caution">
    <text evidence="4">The sequence shown here is derived from an EMBL/GenBank/DDBJ whole genome shotgun (WGS) entry which is preliminary data.</text>
</comment>